<feature type="compositionally biased region" description="Polar residues" evidence="1">
    <location>
        <begin position="28"/>
        <end position="37"/>
    </location>
</feature>
<keyword evidence="4" id="KW-1185">Reference proteome</keyword>
<reference evidence="3 4" key="1">
    <citation type="submission" date="2020-08" db="EMBL/GenBank/DDBJ databases">
        <title>Genomic Encyclopedia of Type Strains, Phase IV (KMG-IV): sequencing the most valuable type-strain genomes for metagenomic binning, comparative biology and taxonomic classification.</title>
        <authorList>
            <person name="Goeker M."/>
        </authorList>
    </citation>
    <scope>NUCLEOTIDE SEQUENCE [LARGE SCALE GENOMIC DNA]</scope>
    <source>
        <strain evidence="3 4">DSM 102134</strain>
    </source>
</reference>
<feature type="compositionally biased region" description="Low complexity" evidence="1">
    <location>
        <begin position="58"/>
        <end position="68"/>
    </location>
</feature>
<feature type="region of interest" description="Disordered" evidence="1">
    <location>
        <begin position="17"/>
        <end position="118"/>
    </location>
</feature>
<keyword evidence="2" id="KW-0732">Signal</keyword>
<dbReference type="Proteomes" id="UP000535501">
    <property type="component" value="Unassembled WGS sequence"/>
</dbReference>
<organism evidence="3 4">
    <name type="scientific">Pseudorhizobium flavum</name>
    <dbReference type="NCBI Taxonomy" id="1335061"/>
    <lineage>
        <taxon>Bacteria</taxon>
        <taxon>Pseudomonadati</taxon>
        <taxon>Pseudomonadota</taxon>
        <taxon>Alphaproteobacteria</taxon>
        <taxon>Hyphomicrobiales</taxon>
        <taxon>Rhizobiaceae</taxon>
        <taxon>Rhizobium/Agrobacterium group</taxon>
        <taxon>Pseudorhizobium</taxon>
    </lineage>
</organism>
<evidence type="ECO:0000313" key="3">
    <source>
        <dbReference type="EMBL" id="MBB6180835.1"/>
    </source>
</evidence>
<dbReference type="EMBL" id="JACHEJ010000007">
    <property type="protein sequence ID" value="MBB6180835.1"/>
    <property type="molecule type" value="Genomic_DNA"/>
</dbReference>
<dbReference type="AlphaFoldDB" id="A0A7W9YYQ0"/>
<evidence type="ECO:0000256" key="1">
    <source>
        <dbReference type="SAM" id="MobiDB-lite"/>
    </source>
</evidence>
<gene>
    <name evidence="3" type="ORF">HNQ75_002818</name>
</gene>
<comment type="caution">
    <text evidence="3">The sequence shown here is derived from an EMBL/GenBank/DDBJ whole genome shotgun (WGS) entry which is preliminary data.</text>
</comment>
<proteinExistence type="predicted"/>
<accession>A0A7W9YYQ0</accession>
<dbReference type="RefSeq" id="WP_077547801.1">
    <property type="nucleotide sequence ID" value="NZ_JACHEJ010000007.1"/>
</dbReference>
<feature type="compositionally biased region" description="Low complexity" evidence="1">
    <location>
        <begin position="99"/>
        <end position="118"/>
    </location>
</feature>
<evidence type="ECO:0000313" key="4">
    <source>
        <dbReference type="Proteomes" id="UP000535501"/>
    </source>
</evidence>
<protein>
    <submittedName>
        <fullName evidence="3">Uncharacterized protein</fullName>
    </submittedName>
</protein>
<name>A0A7W9YYQ0_9HYPH</name>
<evidence type="ECO:0000256" key="2">
    <source>
        <dbReference type="SAM" id="SignalP"/>
    </source>
</evidence>
<feature type="compositionally biased region" description="Polar residues" evidence="1">
    <location>
        <begin position="87"/>
        <end position="96"/>
    </location>
</feature>
<feature type="chain" id="PRO_5030887603" evidence="2">
    <location>
        <begin position="24"/>
        <end position="118"/>
    </location>
</feature>
<sequence>MKMIVLVPATIALIAATHSPSFADCPETTGSVSTEQQAGIAKDGTHAPLEGDAGQVKTESSTGTTTTSKEALPETAAKDGKDMPMGESSSLATSGQDVAAQQEGEKTAAATAAQEACD</sequence>
<feature type="signal peptide" evidence="2">
    <location>
        <begin position="1"/>
        <end position="23"/>
    </location>
</feature>